<comment type="subcellular location">
    <subcellularLocation>
        <location evidence="1">Cell membrane</location>
        <topology evidence="1">Multi-pass membrane protein</topology>
    </subcellularLocation>
</comment>
<evidence type="ECO:0000256" key="4">
    <source>
        <dbReference type="ARBA" id="ARBA00022692"/>
    </source>
</evidence>
<dbReference type="PANTHER" id="PTHR42775">
    <property type="entry name" value="PERMEASE RV2963-RELATED"/>
    <property type="match status" value="1"/>
</dbReference>
<dbReference type="Proteomes" id="UP000037594">
    <property type="component" value="Unassembled WGS sequence"/>
</dbReference>
<dbReference type="PANTHER" id="PTHR42775:SF2">
    <property type="entry name" value="PERMEASE"/>
    <property type="match status" value="1"/>
</dbReference>
<feature type="transmembrane region" description="Helical" evidence="7">
    <location>
        <begin position="7"/>
        <end position="33"/>
    </location>
</feature>
<evidence type="ECO:0000256" key="5">
    <source>
        <dbReference type="ARBA" id="ARBA00022989"/>
    </source>
</evidence>
<dbReference type="GO" id="GO:0005886">
    <property type="term" value="C:plasma membrane"/>
    <property type="evidence" value="ECO:0007669"/>
    <property type="project" value="UniProtKB-SubCell"/>
</dbReference>
<keyword evidence="6 7" id="KW-0472">Membrane</keyword>
<evidence type="ECO:0000313" key="9">
    <source>
        <dbReference type="Proteomes" id="UP000037594"/>
    </source>
</evidence>
<organism evidence="8 9">
    <name type="scientific">Mycolicibacterium conceptionense</name>
    <dbReference type="NCBI Taxonomy" id="451644"/>
    <lineage>
        <taxon>Bacteria</taxon>
        <taxon>Bacillati</taxon>
        <taxon>Actinomycetota</taxon>
        <taxon>Actinomycetes</taxon>
        <taxon>Mycobacteriales</taxon>
        <taxon>Mycobacteriaceae</taxon>
        <taxon>Mycolicibacterium</taxon>
    </lineage>
</organism>
<reference evidence="8 9" key="1">
    <citation type="submission" date="2015-06" db="EMBL/GenBank/DDBJ databases">
        <title>Genome sequence of Mycobacterium conceptionense strain MLE.</title>
        <authorList>
            <person name="Greninger A.L."/>
            <person name="Cunningham G."/>
            <person name="Chiu C.Y."/>
            <person name="Miller S."/>
        </authorList>
    </citation>
    <scope>NUCLEOTIDE SEQUENCE [LARGE SCALE GENOMIC DNA]</scope>
    <source>
        <strain evidence="8 9">MLE</strain>
    </source>
</reference>
<evidence type="ECO:0000256" key="7">
    <source>
        <dbReference type="SAM" id="Phobius"/>
    </source>
</evidence>
<feature type="transmembrane region" description="Helical" evidence="7">
    <location>
        <begin position="87"/>
        <end position="106"/>
    </location>
</feature>
<evidence type="ECO:0000256" key="1">
    <source>
        <dbReference type="ARBA" id="ARBA00004651"/>
    </source>
</evidence>
<dbReference type="Pfam" id="PF03773">
    <property type="entry name" value="ArsP_1"/>
    <property type="match status" value="1"/>
</dbReference>
<comment type="similarity">
    <text evidence="2">Belongs to the UPF0718 family.</text>
</comment>
<feature type="transmembrane region" description="Helical" evidence="7">
    <location>
        <begin position="174"/>
        <end position="192"/>
    </location>
</feature>
<evidence type="ECO:0000313" key="8">
    <source>
        <dbReference type="EMBL" id="KMV14831.1"/>
    </source>
</evidence>
<evidence type="ECO:0000256" key="6">
    <source>
        <dbReference type="ARBA" id="ARBA00023136"/>
    </source>
</evidence>
<protein>
    <submittedName>
        <fullName evidence="8">Membrane protein</fullName>
    </submittedName>
</protein>
<feature type="transmembrane region" description="Helical" evidence="7">
    <location>
        <begin position="53"/>
        <end position="75"/>
    </location>
</feature>
<keyword evidence="5 7" id="KW-1133">Transmembrane helix</keyword>
<dbReference type="InterPro" id="IPR053166">
    <property type="entry name" value="UPF0718_permease"/>
</dbReference>
<dbReference type="PATRIC" id="fig|451644.5.peg.5789"/>
<feature type="transmembrane region" description="Helical" evidence="7">
    <location>
        <begin position="112"/>
        <end position="129"/>
    </location>
</feature>
<evidence type="ECO:0000256" key="3">
    <source>
        <dbReference type="ARBA" id="ARBA00022475"/>
    </source>
</evidence>
<comment type="caution">
    <text evidence="8">The sequence shown here is derived from an EMBL/GenBank/DDBJ whole genome shotgun (WGS) entry which is preliminary data.</text>
</comment>
<dbReference type="RefSeq" id="WP_048896368.1">
    <property type="nucleotide sequence ID" value="NZ_LFOD01000039.1"/>
</dbReference>
<keyword evidence="3" id="KW-1003">Cell membrane</keyword>
<sequence length="292" mass="30889">MIHAVQTFGLILVQLLVLFSLISVLVALVNRRFGPDRIQSWMADGRLPGPLKGLLLGAITPFCSCSTLPVLAGMLKSGVAFRTSMTFLISSPLLDPIIVAGVVLLFDWRIALVYTVVTAAWSLLAPLVWERLGMASQLKRVKVVGDDSTPHPWAGLRNEIRPALGEAWADLRPLLVPMVLGVSVGAFIYGFVSQDQLAAVAGDDKPWAVPLAAVLGVPLYVRIETMLPIGLALSSTGMGLGAVFALMIGGAGASIPEISMLTALFKPRLVVTFVVTVIGTAIAAGYLIPLIA</sequence>
<proteinExistence type="inferred from homology"/>
<evidence type="ECO:0000256" key="2">
    <source>
        <dbReference type="ARBA" id="ARBA00006386"/>
    </source>
</evidence>
<feature type="transmembrane region" description="Helical" evidence="7">
    <location>
        <begin position="207"/>
        <end position="223"/>
    </location>
</feature>
<dbReference type="OrthoDB" id="9810876at2"/>
<keyword evidence="4 7" id="KW-0812">Transmembrane</keyword>
<dbReference type="EMBL" id="LFOD01000039">
    <property type="protein sequence ID" value="KMV14831.1"/>
    <property type="molecule type" value="Genomic_DNA"/>
</dbReference>
<dbReference type="AlphaFoldDB" id="A0A0J8TZG9"/>
<gene>
    <name evidence="8" type="ORF">ACT17_28235</name>
</gene>
<accession>A0A0J8TZG9</accession>
<dbReference type="InterPro" id="IPR005524">
    <property type="entry name" value="DUF318"/>
</dbReference>
<feature type="transmembrane region" description="Helical" evidence="7">
    <location>
        <begin position="269"/>
        <end position="291"/>
    </location>
</feature>
<name>A0A0J8TZG9_9MYCO</name>
<feature type="transmembrane region" description="Helical" evidence="7">
    <location>
        <begin position="230"/>
        <end position="249"/>
    </location>
</feature>